<dbReference type="EMBL" id="KI546100">
    <property type="protein sequence ID" value="EST45240.1"/>
    <property type="molecule type" value="Genomic_DNA"/>
</dbReference>
<evidence type="ECO:0000256" key="1">
    <source>
        <dbReference type="ARBA" id="ARBA00022614"/>
    </source>
</evidence>
<reference evidence="4" key="2">
    <citation type="submission" date="2020-12" db="EMBL/GenBank/DDBJ databases">
        <title>New Spironucleus salmonicida genome in near-complete chromosomes.</title>
        <authorList>
            <person name="Xu F."/>
            <person name="Kurt Z."/>
            <person name="Jimenez-Gonzalez A."/>
            <person name="Astvaldsson A."/>
            <person name="Andersson J.O."/>
            <person name="Svard S.G."/>
        </authorList>
    </citation>
    <scope>NUCLEOTIDE SEQUENCE</scope>
    <source>
        <strain evidence="4">ATCC 50377</strain>
    </source>
</reference>
<dbReference type="OrthoDB" id="266138at2759"/>
<dbReference type="EMBL" id="AUWU02000001">
    <property type="protein sequence ID" value="KAH0576839.1"/>
    <property type="molecule type" value="Genomic_DNA"/>
</dbReference>
<reference evidence="3 4" key="1">
    <citation type="journal article" date="2014" name="PLoS Genet.">
        <title>The Genome of Spironucleus salmonicida Highlights a Fish Pathogen Adapted to Fluctuating Environments.</title>
        <authorList>
            <person name="Xu F."/>
            <person name="Jerlstrom-Hultqvist J."/>
            <person name="Einarsson E."/>
            <person name="Astvaldsson A."/>
            <person name="Svard S.G."/>
            <person name="Andersson J.O."/>
        </authorList>
    </citation>
    <scope>NUCLEOTIDE SEQUENCE</scope>
    <source>
        <strain evidence="4">ATCC 50377</strain>
    </source>
</reference>
<dbReference type="AlphaFoldDB" id="V6LKT3"/>
<dbReference type="VEuPathDB" id="GiardiaDB:SS50377_20185"/>
<evidence type="ECO:0000313" key="4">
    <source>
        <dbReference type="EMBL" id="KAH0576839.1"/>
    </source>
</evidence>
<dbReference type="InterPro" id="IPR025875">
    <property type="entry name" value="Leu-rich_rpt_4"/>
</dbReference>
<protein>
    <submittedName>
        <fullName evidence="4">Leucine-rich repeat protein</fullName>
    </submittedName>
</protein>
<dbReference type="SUPFAM" id="SSF52058">
    <property type="entry name" value="L domain-like"/>
    <property type="match status" value="1"/>
</dbReference>
<keyword evidence="1" id="KW-0433">Leucine-rich repeat</keyword>
<dbReference type="Proteomes" id="UP000018208">
    <property type="component" value="Unassembled WGS sequence"/>
</dbReference>
<dbReference type="Pfam" id="PF12799">
    <property type="entry name" value="LRR_4"/>
    <property type="match status" value="1"/>
</dbReference>
<organism evidence="3">
    <name type="scientific">Spironucleus salmonicida</name>
    <dbReference type="NCBI Taxonomy" id="348837"/>
    <lineage>
        <taxon>Eukaryota</taxon>
        <taxon>Metamonada</taxon>
        <taxon>Diplomonadida</taxon>
        <taxon>Hexamitidae</taxon>
        <taxon>Hexamitinae</taxon>
        <taxon>Spironucleus</taxon>
    </lineage>
</organism>
<keyword evidence="5" id="KW-1185">Reference proteome</keyword>
<dbReference type="PROSITE" id="PS51450">
    <property type="entry name" value="LRR"/>
    <property type="match status" value="2"/>
</dbReference>
<proteinExistence type="predicted"/>
<gene>
    <name evidence="3" type="ORF">SS50377_14816</name>
    <name evidence="4" type="ORF">SS50377_20185</name>
</gene>
<keyword evidence="2" id="KW-0677">Repeat</keyword>
<dbReference type="InterPro" id="IPR032675">
    <property type="entry name" value="LRR_dom_sf"/>
</dbReference>
<name>V6LKT3_9EUKA</name>
<evidence type="ECO:0000256" key="2">
    <source>
        <dbReference type="ARBA" id="ARBA00022737"/>
    </source>
</evidence>
<evidence type="ECO:0000313" key="5">
    <source>
        <dbReference type="Proteomes" id="UP000018208"/>
    </source>
</evidence>
<dbReference type="Gene3D" id="3.80.10.10">
    <property type="entry name" value="Ribonuclease Inhibitor"/>
    <property type="match status" value="1"/>
</dbReference>
<evidence type="ECO:0000313" key="3">
    <source>
        <dbReference type="EMBL" id="EST45240.1"/>
    </source>
</evidence>
<dbReference type="InterPro" id="IPR001611">
    <property type="entry name" value="Leu-rich_rpt"/>
</dbReference>
<sequence>MLPTSEILKITGEINPESVTRLALPNKNISNTSNLNEFIRVFFLNLQNNNITDFEFIRFMPELKILHLGFNQINSLKPFNHQDEHGTYFFKGLEIVYLQNNQIRDLGEISFLSDARNLNIVDLRNNPILEQKGFQQTLLELTTVKTLNGMRVRTCTGLAIDYEKKEPEQLKQESQITIQINQWVSGEQFSIKDEAPEDYISTTMFNKVMDGVKRYWDEQTQK</sequence>
<dbReference type="PANTHER" id="PTHR18849">
    <property type="entry name" value="LEUCINE RICH REPEAT PROTEIN"/>
    <property type="match status" value="1"/>
</dbReference>
<accession>V6LKT3</accession>
<dbReference type="PANTHER" id="PTHR18849:SF0">
    <property type="entry name" value="CILIA- AND FLAGELLA-ASSOCIATED PROTEIN 410-RELATED"/>
    <property type="match status" value="1"/>
</dbReference>